<sequence>MSRSDSYKNDAPAINDAVKYYDADGWLIVGANLIGKIHPQLFGKLVRRSDDGSNRSQQACITAYLEEVLANV</sequence>
<protein>
    <submittedName>
        <fullName evidence="1">Uncharacterized protein</fullName>
    </submittedName>
</protein>
<dbReference type="RefSeq" id="WP_112019000.1">
    <property type="nucleotide sequence ID" value="NZ_QMCK01000003.1"/>
</dbReference>
<proteinExistence type="predicted"/>
<dbReference type="EMBL" id="QMCK01000003">
    <property type="protein sequence ID" value="RAY30254.1"/>
    <property type="molecule type" value="Genomic_DNA"/>
</dbReference>
<evidence type="ECO:0000313" key="1">
    <source>
        <dbReference type="EMBL" id="RAY30254.1"/>
    </source>
</evidence>
<reference evidence="1 2" key="1">
    <citation type="submission" date="2018-06" db="EMBL/GenBank/DDBJ databases">
        <title>ACT-28, a chromosomally-encoded AmpC with carbapenemase activity from Enterobacter kobei.</title>
        <authorList>
            <person name="Jousset A.B."/>
            <person name="Oueslati S."/>
            <person name="Bernabeu S."/>
            <person name="Takissian J."/>
            <person name="Creton E."/>
            <person name="Vogel A."/>
            <person name="Cotellon G."/>
            <person name="Bonnin R.A."/>
            <person name="Dortet L."/>
            <person name="Naas T."/>
        </authorList>
    </citation>
    <scope>NUCLEOTIDE SEQUENCE [LARGE SCALE GENOMIC DNA]</scope>
    <source>
        <strain evidence="1 2">149H6</strain>
    </source>
</reference>
<keyword evidence="2" id="KW-1185">Reference proteome</keyword>
<comment type="caution">
    <text evidence="1">The sequence shown here is derived from an EMBL/GenBank/DDBJ whole genome shotgun (WGS) entry which is preliminary data.</text>
</comment>
<organism evidence="1 2">
    <name type="scientific">Enterobacter kobei</name>
    <dbReference type="NCBI Taxonomy" id="208224"/>
    <lineage>
        <taxon>Bacteria</taxon>
        <taxon>Pseudomonadati</taxon>
        <taxon>Pseudomonadota</taxon>
        <taxon>Gammaproteobacteria</taxon>
        <taxon>Enterobacterales</taxon>
        <taxon>Enterobacteriaceae</taxon>
        <taxon>Enterobacter</taxon>
        <taxon>Enterobacter cloacae complex</taxon>
    </lineage>
</organism>
<name>A0ABX9FAZ5_9ENTR</name>
<dbReference type="Proteomes" id="UP000250603">
    <property type="component" value="Unassembled WGS sequence"/>
</dbReference>
<gene>
    <name evidence="1" type="ORF">DP181_00620</name>
</gene>
<evidence type="ECO:0000313" key="2">
    <source>
        <dbReference type="Proteomes" id="UP000250603"/>
    </source>
</evidence>
<accession>A0ABX9FAZ5</accession>